<accession>A0A4V2Q8Q8</accession>
<dbReference type="HAMAP" id="MF_00423">
    <property type="entry name" value="SelA"/>
    <property type="match status" value="1"/>
</dbReference>
<dbReference type="InterPro" id="IPR018319">
    <property type="entry name" value="SelA-like"/>
</dbReference>
<evidence type="ECO:0000256" key="7">
    <source>
        <dbReference type="ARBA" id="ARBA00044507"/>
    </source>
</evidence>
<name>A0A4V2Q8Q8_9FIRM</name>
<evidence type="ECO:0000256" key="9">
    <source>
        <dbReference type="PIRSR" id="PIRSR618319-50"/>
    </source>
</evidence>
<keyword evidence="4 8" id="KW-0663">Pyridoxal phosphate</keyword>
<evidence type="ECO:0000313" key="11">
    <source>
        <dbReference type="Proteomes" id="UP000295063"/>
    </source>
</evidence>
<comment type="similarity">
    <text evidence="7 8">Belongs to the SelA family.</text>
</comment>
<dbReference type="AlphaFoldDB" id="A0A4V2Q8Q8"/>
<reference evidence="10 11" key="1">
    <citation type="submission" date="2019-03" db="EMBL/GenBank/DDBJ databases">
        <title>Genomic Encyclopedia of Type Strains, Phase IV (KMG-IV): sequencing the most valuable type-strain genomes for metagenomic binning, comparative biology and taxonomic classification.</title>
        <authorList>
            <person name="Goeker M."/>
        </authorList>
    </citation>
    <scope>NUCLEOTIDE SEQUENCE [LARGE SCALE GENOMIC DNA]</scope>
    <source>
        <strain evidence="10 11">DSM 15969</strain>
    </source>
</reference>
<gene>
    <name evidence="8" type="primary">selA</name>
    <name evidence="10" type="ORF">EV210_105232</name>
</gene>
<comment type="subcellular location">
    <subcellularLocation>
        <location evidence="8">Cytoplasm</location>
    </subcellularLocation>
</comment>
<dbReference type="PANTHER" id="PTHR32328:SF0">
    <property type="entry name" value="L-SERYL-TRNA(SEC) SELENIUM TRANSFERASE"/>
    <property type="match status" value="1"/>
</dbReference>
<evidence type="ECO:0000256" key="1">
    <source>
        <dbReference type="ARBA" id="ARBA00001933"/>
    </source>
</evidence>
<comment type="caution">
    <text evidence="10">The sequence shown here is derived from an EMBL/GenBank/DDBJ whole genome shotgun (WGS) entry which is preliminary data.</text>
</comment>
<comment type="function">
    <text evidence="8">Converts seryl-tRNA(Sec) to selenocysteinyl-tRNA(Sec) required for selenoprotein biosynthesis.</text>
</comment>
<protein>
    <recommendedName>
        <fullName evidence="8">L-seryl-tRNA(Sec) selenium transferase</fullName>
        <ecNumber evidence="8">2.9.1.1</ecNumber>
    </recommendedName>
    <alternativeName>
        <fullName evidence="8">Selenocysteine synthase</fullName>
        <shortName evidence="8">Sec synthase</shortName>
    </alternativeName>
    <alternativeName>
        <fullName evidence="8">Selenocysteinyl-tRNA(Sec) synthase</fullName>
    </alternativeName>
</protein>
<dbReference type="InterPro" id="IPR015424">
    <property type="entry name" value="PyrdxlP-dep_Trfase"/>
</dbReference>
<evidence type="ECO:0000256" key="4">
    <source>
        <dbReference type="ARBA" id="ARBA00022898"/>
    </source>
</evidence>
<keyword evidence="5 8" id="KW-0648">Protein biosynthesis</keyword>
<evidence type="ECO:0000256" key="6">
    <source>
        <dbReference type="ARBA" id="ARBA00023266"/>
    </source>
</evidence>
<evidence type="ECO:0000256" key="8">
    <source>
        <dbReference type="HAMAP-Rule" id="MF_00423"/>
    </source>
</evidence>
<dbReference type="RefSeq" id="WP_243650492.1">
    <property type="nucleotide sequence ID" value="NZ_SLUI01000005.1"/>
</dbReference>
<dbReference type="SUPFAM" id="SSF53383">
    <property type="entry name" value="PLP-dependent transferases"/>
    <property type="match status" value="1"/>
</dbReference>
<keyword evidence="2 8" id="KW-0963">Cytoplasm</keyword>
<evidence type="ECO:0000256" key="3">
    <source>
        <dbReference type="ARBA" id="ARBA00022679"/>
    </source>
</evidence>
<comment type="pathway">
    <text evidence="8">Aminoacyl-tRNA biosynthesis; selenocysteinyl-tRNA(Sec) biosynthesis; selenocysteinyl-tRNA(Sec) from L-seryl-tRNA(Sec) (bacterial route): step 1/1.</text>
</comment>
<comment type="catalytic activity">
    <reaction evidence="8">
        <text>L-seryl-tRNA(Sec) + selenophosphate + H(+) = L-selenocysteinyl-tRNA(Sec) + phosphate</text>
        <dbReference type="Rhea" id="RHEA:22728"/>
        <dbReference type="Rhea" id="RHEA-COMP:9742"/>
        <dbReference type="Rhea" id="RHEA-COMP:9743"/>
        <dbReference type="ChEBI" id="CHEBI:15378"/>
        <dbReference type="ChEBI" id="CHEBI:16144"/>
        <dbReference type="ChEBI" id="CHEBI:43474"/>
        <dbReference type="ChEBI" id="CHEBI:78533"/>
        <dbReference type="ChEBI" id="CHEBI:78573"/>
        <dbReference type="EC" id="2.9.1.1"/>
    </reaction>
</comment>
<organism evidence="10 11">
    <name type="scientific">Anaerospora hongkongensis</name>
    <dbReference type="NCBI Taxonomy" id="244830"/>
    <lineage>
        <taxon>Bacteria</taxon>
        <taxon>Bacillati</taxon>
        <taxon>Bacillota</taxon>
        <taxon>Negativicutes</taxon>
        <taxon>Selenomonadales</taxon>
        <taxon>Sporomusaceae</taxon>
        <taxon>Anaerospora</taxon>
    </lineage>
</organism>
<dbReference type="Gene3D" id="3.40.640.10">
    <property type="entry name" value="Type I PLP-dependent aspartate aminotransferase-like (Major domain)"/>
    <property type="match status" value="1"/>
</dbReference>
<dbReference type="Proteomes" id="UP000295063">
    <property type="component" value="Unassembled WGS sequence"/>
</dbReference>
<dbReference type="EMBL" id="SLUI01000005">
    <property type="protein sequence ID" value="TCL37795.1"/>
    <property type="molecule type" value="Genomic_DNA"/>
</dbReference>
<keyword evidence="3 8" id="KW-0808">Transferase</keyword>
<dbReference type="InterPro" id="IPR004534">
    <property type="entry name" value="SelA_trans"/>
</dbReference>
<dbReference type="EC" id="2.9.1.1" evidence="8"/>
<sequence length="465" mass="50408">MKRYKLTMRDIPAIERLSGMLMNQPELAGFSREVVVERLRTVVSDVRTQIRQEQDVDVSAEGLAAKVKEQLGTLGSSSLRKAVNATGVVLHTNLGRAPLGKRAIQLVNEVMAGYSTLEYNVGTGERGSRYDHVVDKLCTLTGAQDAIIVNNNAAAVLLVLSALAKEREVIVSRGQLVEIGGSFRIPDVLAQSGARLVEVGATNKTHLKDFERAITERTALILKVHTSNYRIVGFTAQPEDKALAALAHQHGIPLVEDLGSGVLCRLQGNGWQEPSVRECLAAGMDLVTFSGDKLLGAGQAGIIAGKRQYIEKMKIHPLLRALRIDKLSLAAVEGTLLDYLLEAGKNVPVQRMLNRQPEELKELAHQLAGRLQPLTACGWRMDVVPLVSQAGGGTLPEIDFASFGVSIVTPHHSAAMLESVLRKNEVPIIVRIQCEKILLDVRCLAPEDMAIIETACTRIAKGVLS</sequence>
<keyword evidence="11" id="KW-1185">Reference proteome</keyword>
<dbReference type="InterPro" id="IPR015421">
    <property type="entry name" value="PyrdxlP-dep_Trfase_major"/>
</dbReference>
<evidence type="ECO:0000256" key="2">
    <source>
        <dbReference type="ARBA" id="ARBA00022490"/>
    </source>
</evidence>
<proteinExistence type="inferred from homology"/>
<dbReference type="Pfam" id="PF03841">
    <property type="entry name" value="SelA"/>
    <property type="match status" value="1"/>
</dbReference>
<dbReference type="GO" id="GO:0004125">
    <property type="term" value="F:L-seryl-tRNA(Sec) selenium transferase activity"/>
    <property type="evidence" value="ECO:0007669"/>
    <property type="project" value="UniProtKB-UniRule"/>
</dbReference>
<keyword evidence="6 8" id="KW-0711">Selenium</keyword>
<dbReference type="Gene3D" id="3.90.1150.180">
    <property type="match status" value="1"/>
</dbReference>
<evidence type="ECO:0000256" key="5">
    <source>
        <dbReference type="ARBA" id="ARBA00022917"/>
    </source>
</evidence>
<dbReference type="UniPathway" id="UPA00906">
    <property type="reaction ID" value="UER00896"/>
</dbReference>
<dbReference type="GO" id="GO:0001514">
    <property type="term" value="P:selenocysteine incorporation"/>
    <property type="evidence" value="ECO:0007669"/>
    <property type="project" value="UniProtKB-UniRule"/>
</dbReference>
<dbReference type="NCBIfam" id="TIGR00474">
    <property type="entry name" value="selA"/>
    <property type="match status" value="1"/>
</dbReference>
<dbReference type="PANTHER" id="PTHR32328">
    <property type="entry name" value="L-SERYL-TRNA(SEC) SELENIUM TRANSFERASE"/>
    <property type="match status" value="1"/>
</dbReference>
<feature type="modified residue" description="N6-(pyridoxal phosphate)lysine" evidence="8 9">
    <location>
        <position position="293"/>
    </location>
</feature>
<dbReference type="GO" id="GO:0001717">
    <property type="term" value="P:conversion of seryl-tRNAsec to selenocys-tRNAsec"/>
    <property type="evidence" value="ECO:0007669"/>
    <property type="project" value="UniProtKB-UniRule"/>
</dbReference>
<comment type="cofactor">
    <cofactor evidence="1 8 9">
        <name>pyridoxal 5'-phosphate</name>
        <dbReference type="ChEBI" id="CHEBI:597326"/>
    </cofactor>
</comment>
<evidence type="ECO:0000313" key="10">
    <source>
        <dbReference type="EMBL" id="TCL37795.1"/>
    </source>
</evidence>
<dbReference type="GO" id="GO:0005737">
    <property type="term" value="C:cytoplasm"/>
    <property type="evidence" value="ECO:0007669"/>
    <property type="project" value="UniProtKB-SubCell"/>
</dbReference>